<accession>A0A765T8Z4</accession>
<sequence>MSDTYLSKKAFADILAIRQVVILLVNALPDEKKAIIKDLLTKSANTFSSIKLPESLETPQEVLDEMNKLIAESCVTLAETILIPEETSSSYHQ</sequence>
<organism evidence="1">
    <name type="scientific">Escherichia coli</name>
    <dbReference type="NCBI Taxonomy" id="562"/>
    <lineage>
        <taxon>Bacteria</taxon>
        <taxon>Pseudomonadati</taxon>
        <taxon>Pseudomonadota</taxon>
        <taxon>Gammaproteobacteria</taxon>
        <taxon>Enterobacterales</taxon>
        <taxon>Enterobacteriaceae</taxon>
        <taxon>Escherichia</taxon>
    </lineage>
</organism>
<reference evidence="1" key="2">
    <citation type="submission" date="2020-02" db="EMBL/GenBank/DDBJ databases">
        <authorList>
            <consortium name="NCBI Pathogen Detection Project"/>
        </authorList>
    </citation>
    <scope>NUCLEOTIDE SEQUENCE</scope>
    <source>
        <strain evidence="1">1839</strain>
    </source>
</reference>
<gene>
    <name evidence="1" type="ORF">GGB84_004962</name>
</gene>
<dbReference type="AlphaFoldDB" id="A0A765T8Z4"/>
<evidence type="ECO:0000313" key="1">
    <source>
        <dbReference type="EMBL" id="HAG5773156.1"/>
    </source>
</evidence>
<protein>
    <submittedName>
        <fullName evidence="1">Uncharacterized protein</fullName>
    </submittedName>
</protein>
<name>A0A765T8Z4_ECOLX</name>
<proteinExistence type="predicted"/>
<reference evidence="1" key="1">
    <citation type="journal article" date="2018" name="Genome Biol.">
        <title>SKESA: strategic k-mer extension for scrupulous assemblies.</title>
        <authorList>
            <person name="Souvorov A."/>
            <person name="Agarwala R."/>
            <person name="Lipman D.J."/>
        </authorList>
    </citation>
    <scope>NUCLEOTIDE SEQUENCE [LARGE SCALE GENOMIC DNA]</scope>
    <source>
        <strain evidence="1">1839</strain>
    </source>
</reference>
<comment type="caution">
    <text evidence="1">The sequence shown here is derived from an EMBL/GenBank/DDBJ whole genome shotgun (WGS) entry which is preliminary data.</text>
</comment>
<dbReference type="EMBL" id="DAAYTU010000074">
    <property type="protein sequence ID" value="HAG5773156.1"/>
    <property type="molecule type" value="Genomic_DNA"/>
</dbReference>